<evidence type="ECO:0000256" key="4">
    <source>
        <dbReference type="PROSITE-ProRule" id="PRU00175"/>
    </source>
</evidence>
<keyword evidence="3" id="KW-0862">Zinc</keyword>
<dbReference type="InterPro" id="IPR017907">
    <property type="entry name" value="Znf_RING_CS"/>
</dbReference>
<proteinExistence type="predicted"/>
<sequence>MATASATAPLISFEDEQPPSYEEVFFGRAATTPDAPRTPPSYEESVWAPIETPPNYARSEGENTITSPCVRCSVTTNRVILRCNHVLCMTCVKEVDACTKCNLPFDDFSHLEKIEILTLPCKHQMTLMDFMGFNIERRGPSLRCFDCFLMVTGYEILHSETTLTPNGLRYEEFREMARDSMKTHMDALKYDCEVRDDHCSVYAHIWRKLRLVGQDKPNAFLNNMSSYCGFCDHTKIDNSVSFFRSDCCSRLICHFCIKNLATEIGHMKLRCPMCHNKNFLTNQNGLTVCGKQFKLVLKQNALCEKQEEFCNALP</sequence>
<organism evidence="7">
    <name type="scientific">Malaco herpesvirus 1</name>
    <dbReference type="NCBI Taxonomy" id="3031797"/>
    <lineage>
        <taxon>Viruses</taxon>
        <taxon>Duplodnaviria</taxon>
        <taxon>Heunggongvirae</taxon>
        <taxon>Peploviricota</taxon>
        <taxon>Herviviricetes</taxon>
        <taxon>Herpesvirales</taxon>
        <taxon>Malacoherpesviridae</taxon>
    </lineage>
</organism>
<reference evidence="7" key="2">
    <citation type="submission" date="2023-01" db="EMBL/GenBank/DDBJ databases">
        <authorList>
            <person name="Rosani U."/>
            <person name="Delmont T.O."/>
            <person name="Gaia M."/>
            <person name="Krupovic M."/>
        </authorList>
    </citation>
    <scope>NUCLEOTIDE SEQUENCE</scope>
    <source>
        <strain evidence="7">MalacoHV1/China/2018</strain>
    </source>
</reference>
<dbReference type="EMBL" id="BK063094">
    <property type="protein sequence ID" value="DBA11804.1"/>
    <property type="molecule type" value="Genomic_DNA"/>
</dbReference>
<dbReference type="GO" id="GO:0008270">
    <property type="term" value="F:zinc ion binding"/>
    <property type="evidence" value="ECO:0007669"/>
    <property type="project" value="UniProtKB-KW"/>
</dbReference>
<reference evidence="7" key="1">
    <citation type="journal article" date="2023" name="Front. Mar. Sci.">
        <title>Tracing the invertebrate herpesviruses in the global sequence datasets.</title>
        <authorList>
            <person name="Rosani U."/>
            <person name="Gaia M."/>
            <person name="Delmont T.O."/>
            <person name="Krupovic M."/>
        </authorList>
    </citation>
    <scope>NUCLEOTIDE SEQUENCE</scope>
    <source>
        <strain evidence="7">MalacoHV1/China/2018</strain>
    </source>
</reference>
<name>A0AA48P7U3_9VIRU</name>
<keyword evidence="1" id="KW-0479">Metal-binding</keyword>
<evidence type="ECO:0000259" key="6">
    <source>
        <dbReference type="PROSITE" id="PS50089"/>
    </source>
</evidence>
<evidence type="ECO:0000313" key="7">
    <source>
        <dbReference type="EMBL" id="DBA11804.1"/>
    </source>
</evidence>
<feature type="domain" description="RING-type" evidence="6">
    <location>
        <begin position="69"/>
        <end position="102"/>
    </location>
</feature>
<evidence type="ECO:0000256" key="5">
    <source>
        <dbReference type="SAM" id="MobiDB-lite"/>
    </source>
</evidence>
<dbReference type="InterPro" id="IPR001841">
    <property type="entry name" value="Znf_RING"/>
</dbReference>
<evidence type="ECO:0000256" key="1">
    <source>
        <dbReference type="ARBA" id="ARBA00022723"/>
    </source>
</evidence>
<protein>
    <submittedName>
        <fullName evidence="7">ORF103</fullName>
    </submittedName>
</protein>
<keyword evidence="2 4" id="KW-0863">Zinc-finger</keyword>
<feature type="region of interest" description="Disordered" evidence="5">
    <location>
        <begin position="30"/>
        <end position="49"/>
    </location>
</feature>
<evidence type="ECO:0000256" key="2">
    <source>
        <dbReference type="ARBA" id="ARBA00022771"/>
    </source>
</evidence>
<dbReference type="PROSITE" id="PS00518">
    <property type="entry name" value="ZF_RING_1"/>
    <property type="match status" value="1"/>
</dbReference>
<evidence type="ECO:0000256" key="3">
    <source>
        <dbReference type="ARBA" id="ARBA00022833"/>
    </source>
</evidence>
<accession>A0AA48P7U3</accession>
<dbReference type="PROSITE" id="PS50089">
    <property type="entry name" value="ZF_RING_2"/>
    <property type="match status" value="1"/>
</dbReference>